<sequence>MVRVRTEAKREAILETAAEVFRERGLDGASMSEIAKRLGGSKATLYGYFPSKEELFVHVSLRVVAKQIMPALHRMAERADEDPRQVIFDVGRQLIRLVTSPSSVTALRLAVAQRSVGNLGQVFYDAGPRKGVEAFAAYLAAATKVGRLNVPDPTVGAHHLRFLLEAETFWSSTLDLKENKNATEIDQAIERAIDVFLAAYGPTTPALSPTAAHKRKRDTSRSPGNASAPRPRRS</sequence>
<keyword evidence="8" id="KW-1185">Reference proteome</keyword>
<organism evidence="7 8">
    <name type="scientific">Rhodopseudomonas pseudopalustris</name>
    <dbReference type="NCBI Taxonomy" id="1513892"/>
    <lineage>
        <taxon>Bacteria</taxon>
        <taxon>Pseudomonadati</taxon>
        <taxon>Pseudomonadota</taxon>
        <taxon>Alphaproteobacteria</taxon>
        <taxon>Hyphomicrobiales</taxon>
        <taxon>Nitrobacteraceae</taxon>
        <taxon>Rhodopseudomonas</taxon>
    </lineage>
</organism>
<dbReference type="InterPro" id="IPR009057">
    <property type="entry name" value="Homeodomain-like_sf"/>
</dbReference>
<dbReference type="RefSeq" id="WP_011501974.1">
    <property type="nucleotide sequence ID" value="NZ_FODT01000007.1"/>
</dbReference>
<dbReference type="Pfam" id="PF00440">
    <property type="entry name" value="TetR_N"/>
    <property type="match status" value="1"/>
</dbReference>
<evidence type="ECO:0000313" key="8">
    <source>
        <dbReference type="Proteomes" id="UP000199615"/>
    </source>
</evidence>
<evidence type="ECO:0000256" key="5">
    <source>
        <dbReference type="SAM" id="MobiDB-lite"/>
    </source>
</evidence>
<evidence type="ECO:0000256" key="4">
    <source>
        <dbReference type="PROSITE-ProRule" id="PRU00335"/>
    </source>
</evidence>
<evidence type="ECO:0000256" key="1">
    <source>
        <dbReference type="ARBA" id="ARBA00023015"/>
    </source>
</evidence>
<dbReference type="Gene3D" id="1.10.357.10">
    <property type="entry name" value="Tetracycline Repressor, domain 2"/>
    <property type="match status" value="1"/>
</dbReference>
<dbReference type="EMBL" id="FODT01000007">
    <property type="protein sequence ID" value="SEP03557.1"/>
    <property type="molecule type" value="Genomic_DNA"/>
</dbReference>
<dbReference type="PROSITE" id="PS50977">
    <property type="entry name" value="HTH_TETR_2"/>
    <property type="match status" value="1"/>
</dbReference>
<dbReference type="FunFam" id="1.10.10.60:FF:000141">
    <property type="entry name" value="TetR family transcriptional regulator"/>
    <property type="match status" value="1"/>
</dbReference>
<dbReference type="Pfam" id="PF14246">
    <property type="entry name" value="TetR_C_7"/>
    <property type="match status" value="1"/>
</dbReference>
<feature type="domain" description="HTH tetR-type" evidence="6">
    <location>
        <begin position="7"/>
        <end position="67"/>
    </location>
</feature>
<evidence type="ECO:0000256" key="3">
    <source>
        <dbReference type="ARBA" id="ARBA00023163"/>
    </source>
</evidence>
<dbReference type="PRINTS" id="PR00455">
    <property type="entry name" value="HTHTETR"/>
</dbReference>
<proteinExistence type="predicted"/>
<dbReference type="PANTHER" id="PTHR30055">
    <property type="entry name" value="HTH-TYPE TRANSCRIPTIONAL REGULATOR RUTR"/>
    <property type="match status" value="1"/>
</dbReference>
<gene>
    <name evidence="7" type="ORF">SAMN05444123_107103</name>
</gene>
<dbReference type="InterPro" id="IPR001647">
    <property type="entry name" value="HTH_TetR"/>
</dbReference>
<keyword evidence="2 4" id="KW-0238">DNA-binding</keyword>
<dbReference type="GO" id="GO:0003700">
    <property type="term" value="F:DNA-binding transcription factor activity"/>
    <property type="evidence" value="ECO:0007669"/>
    <property type="project" value="TreeGrafter"/>
</dbReference>
<keyword evidence="1" id="KW-0805">Transcription regulation</keyword>
<name>A0A1H8UKK7_9BRAD</name>
<protein>
    <submittedName>
        <fullName evidence="7">Transcriptional regulator, TetR family</fullName>
    </submittedName>
</protein>
<feature type="DNA-binding region" description="H-T-H motif" evidence="4">
    <location>
        <begin position="30"/>
        <end position="49"/>
    </location>
</feature>
<reference evidence="8" key="1">
    <citation type="submission" date="2016-10" db="EMBL/GenBank/DDBJ databases">
        <authorList>
            <person name="Varghese N."/>
            <person name="Submissions S."/>
        </authorList>
    </citation>
    <scope>NUCLEOTIDE SEQUENCE [LARGE SCALE GENOMIC DNA]</scope>
    <source>
        <strain evidence="8">DSM 123</strain>
    </source>
</reference>
<dbReference type="PANTHER" id="PTHR30055:SF119">
    <property type="entry name" value="NALC"/>
    <property type="match status" value="1"/>
</dbReference>
<dbReference type="GO" id="GO:0000976">
    <property type="term" value="F:transcription cis-regulatory region binding"/>
    <property type="evidence" value="ECO:0007669"/>
    <property type="project" value="TreeGrafter"/>
</dbReference>
<evidence type="ECO:0000256" key="2">
    <source>
        <dbReference type="ARBA" id="ARBA00023125"/>
    </source>
</evidence>
<evidence type="ECO:0000313" key="7">
    <source>
        <dbReference type="EMBL" id="SEP03557.1"/>
    </source>
</evidence>
<feature type="region of interest" description="Disordered" evidence="5">
    <location>
        <begin position="206"/>
        <end position="234"/>
    </location>
</feature>
<dbReference type="InterPro" id="IPR050109">
    <property type="entry name" value="HTH-type_TetR-like_transc_reg"/>
</dbReference>
<dbReference type="InterPro" id="IPR039536">
    <property type="entry name" value="TetR_C_Proteobacteria"/>
</dbReference>
<dbReference type="AlphaFoldDB" id="A0A1H8UKK7"/>
<dbReference type="OrthoDB" id="5292901at2"/>
<keyword evidence="3" id="KW-0804">Transcription</keyword>
<dbReference type="SUPFAM" id="SSF46689">
    <property type="entry name" value="Homeodomain-like"/>
    <property type="match status" value="1"/>
</dbReference>
<evidence type="ECO:0000259" key="6">
    <source>
        <dbReference type="PROSITE" id="PS50977"/>
    </source>
</evidence>
<dbReference type="Gene3D" id="1.10.10.60">
    <property type="entry name" value="Homeodomain-like"/>
    <property type="match status" value="1"/>
</dbReference>
<accession>A0A1H8UKK7</accession>
<dbReference type="Proteomes" id="UP000199615">
    <property type="component" value="Unassembled WGS sequence"/>
</dbReference>